<dbReference type="SUPFAM" id="SSF88659">
    <property type="entry name" value="Sigma3 and sigma4 domains of RNA polymerase sigma factors"/>
    <property type="match status" value="1"/>
</dbReference>
<dbReference type="AlphaFoldDB" id="A0A518E255"/>
<proteinExistence type="predicted"/>
<dbReference type="InterPro" id="IPR013324">
    <property type="entry name" value="RNA_pol_sigma_r3/r4-like"/>
</dbReference>
<accession>A0A518E255</accession>
<dbReference type="KEGG" id="lcre:Pla8534_60220"/>
<dbReference type="InterPro" id="IPR053812">
    <property type="entry name" value="HTH_Sigma70_ECF-like"/>
</dbReference>
<name>A0A518E255_9BACT</name>
<dbReference type="Gene3D" id="1.10.1740.10">
    <property type="match status" value="1"/>
</dbReference>
<organism evidence="2 3">
    <name type="scientific">Lignipirellula cremea</name>
    <dbReference type="NCBI Taxonomy" id="2528010"/>
    <lineage>
        <taxon>Bacteria</taxon>
        <taxon>Pseudomonadati</taxon>
        <taxon>Planctomycetota</taxon>
        <taxon>Planctomycetia</taxon>
        <taxon>Pirellulales</taxon>
        <taxon>Pirellulaceae</taxon>
        <taxon>Lignipirellula</taxon>
    </lineage>
</organism>
<dbReference type="EMBL" id="CP036433">
    <property type="protein sequence ID" value="QDU98161.1"/>
    <property type="molecule type" value="Genomic_DNA"/>
</dbReference>
<sequence length="189" mass="21321">MNHEAFAGQHEDTPVAIFERYSKRLIRFAERRLSKQLAGRVDGEDVVQSAFRTFFRRREEGSLKIDGNNQLWRLLVCLTLRKAMAKGRFHTAAKRDVALEISAEQAPQAFLAREPAPEDGVFLADHIECLLAGLPAVHGEILRQRLEGASVKEISMALNLSRQTIYRALHLLQSRLEKEADSDSVDTSP</sequence>
<reference evidence="2 3" key="1">
    <citation type="submission" date="2019-02" db="EMBL/GenBank/DDBJ databases">
        <title>Deep-cultivation of Planctomycetes and their phenomic and genomic characterization uncovers novel biology.</title>
        <authorList>
            <person name="Wiegand S."/>
            <person name="Jogler M."/>
            <person name="Boedeker C."/>
            <person name="Pinto D."/>
            <person name="Vollmers J."/>
            <person name="Rivas-Marin E."/>
            <person name="Kohn T."/>
            <person name="Peeters S.H."/>
            <person name="Heuer A."/>
            <person name="Rast P."/>
            <person name="Oberbeckmann S."/>
            <person name="Bunk B."/>
            <person name="Jeske O."/>
            <person name="Meyerdierks A."/>
            <person name="Storesund J.E."/>
            <person name="Kallscheuer N."/>
            <person name="Luecker S."/>
            <person name="Lage O.M."/>
            <person name="Pohl T."/>
            <person name="Merkel B.J."/>
            <person name="Hornburger P."/>
            <person name="Mueller R.-W."/>
            <person name="Bruemmer F."/>
            <person name="Labrenz M."/>
            <person name="Spormann A.M."/>
            <person name="Op den Camp H."/>
            <person name="Overmann J."/>
            <person name="Amann R."/>
            <person name="Jetten M.S.M."/>
            <person name="Mascher T."/>
            <person name="Medema M.H."/>
            <person name="Devos D.P."/>
            <person name="Kaster A.-K."/>
            <person name="Ovreas L."/>
            <person name="Rohde M."/>
            <person name="Galperin M.Y."/>
            <person name="Jogler C."/>
        </authorList>
    </citation>
    <scope>NUCLEOTIDE SEQUENCE [LARGE SCALE GENOMIC DNA]</scope>
    <source>
        <strain evidence="2 3">Pla85_3_4</strain>
    </source>
</reference>
<feature type="domain" description="RNA polymerase sigma-70 ECF-like HTH" evidence="1">
    <location>
        <begin position="16"/>
        <end position="180"/>
    </location>
</feature>
<evidence type="ECO:0000259" key="1">
    <source>
        <dbReference type="Pfam" id="PF07638"/>
    </source>
</evidence>
<evidence type="ECO:0000313" key="3">
    <source>
        <dbReference type="Proteomes" id="UP000317648"/>
    </source>
</evidence>
<gene>
    <name evidence="2" type="ORF">Pla8534_60220</name>
</gene>
<keyword evidence="3" id="KW-1185">Reference proteome</keyword>
<dbReference type="RefSeq" id="WP_197442688.1">
    <property type="nucleotide sequence ID" value="NZ_CP036433.1"/>
</dbReference>
<protein>
    <submittedName>
        <fullName evidence="2">RNA polymerase sigma factor</fullName>
    </submittedName>
</protein>
<dbReference type="Proteomes" id="UP000317648">
    <property type="component" value="Chromosome"/>
</dbReference>
<evidence type="ECO:0000313" key="2">
    <source>
        <dbReference type="EMBL" id="QDU98161.1"/>
    </source>
</evidence>
<dbReference type="Pfam" id="PF07638">
    <property type="entry name" value="Sigma70_ECF"/>
    <property type="match status" value="1"/>
</dbReference>